<reference evidence="1" key="1">
    <citation type="journal article" date="2014" name="Front. Microbiol.">
        <title>High frequency of phylogenetically diverse reductive dehalogenase-homologous genes in deep subseafloor sedimentary metagenomes.</title>
        <authorList>
            <person name="Kawai M."/>
            <person name="Futagami T."/>
            <person name="Toyoda A."/>
            <person name="Takaki Y."/>
            <person name="Nishi S."/>
            <person name="Hori S."/>
            <person name="Arai W."/>
            <person name="Tsubouchi T."/>
            <person name="Morono Y."/>
            <person name="Uchiyama I."/>
            <person name="Ito T."/>
            <person name="Fujiyama A."/>
            <person name="Inagaki F."/>
            <person name="Takami H."/>
        </authorList>
    </citation>
    <scope>NUCLEOTIDE SEQUENCE</scope>
    <source>
        <strain evidence="1">Expedition CK06-06</strain>
    </source>
</reference>
<evidence type="ECO:0000313" key="1">
    <source>
        <dbReference type="EMBL" id="GAI60344.1"/>
    </source>
</evidence>
<dbReference type="Gene3D" id="2.160.20.110">
    <property type="match status" value="1"/>
</dbReference>
<name>X1RXT8_9ZZZZ</name>
<accession>X1RXT8</accession>
<gene>
    <name evidence="1" type="ORF">S12H4_09954</name>
</gene>
<dbReference type="EMBL" id="BARW01004149">
    <property type="protein sequence ID" value="GAI60344.1"/>
    <property type="molecule type" value="Genomic_DNA"/>
</dbReference>
<protein>
    <submittedName>
        <fullName evidence="1">Uncharacterized protein</fullName>
    </submittedName>
</protein>
<proteinExistence type="predicted"/>
<dbReference type="AlphaFoldDB" id="X1RXT8"/>
<sequence>MPRQVTVVMAYPGLWSRIDEDGEMTGSGTLEDPYIIYDVDDLQAMEGHLDAYYELANDIDASETSGWNEGAGFLPIGQAAAFTGQLDGKSYVVTDLSINRSGEQVGLFNVIGTWRG</sequence>
<feature type="non-terminal residue" evidence="1">
    <location>
        <position position="116"/>
    </location>
</feature>
<organism evidence="1">
    <name type="scientific">marine sediment metagenome</name>
    <dbReference type="NCBI Taxonomy" id="412755"/>
    <lineage>
        <taxon>unclassified sequences</taxon>
        <taxon>metagenomes</taxon>
        <taxon>ecological metagenomes</taxon>
    </lineage>
</organism>
<comment type="caution">
    <text evidence="1">The sequence shown here is derived from an EMBL/GenBank/DDBJ whole genome shotgun (WGS) entry which is preliminary data.</text>
</comment>